<comment type="caution">
    <text evidence="3">The sequence shown here is derived from an EMBL/GenBank/DDBJ whole genome shotgun (WGS) entry which is preliminary data.</text>
</comment>
<dbReference type="EMBL" id="POAF01000005">
    <property type="protein sequence ID" value="RBM00522.1"/>
    <property type="molecule type" value="Genomic_DNA"/>
</dbReference>
<organism evidence="3 4">
    <name type="scientific">Glutamicibacter soli</name>
    <dbReference type="NCBI Taxonomy" id="453836"/>
    <lineage>
        <taxon>Bacteria</taxon>
        <taxon>Bacillati</taxon>
        <taxon>Actinomycetota</taxon>
        <taxon>Actinomycetes</taxon>
        <taxon>Micrococcales</taxon>
        <taxon>Micrococcaceae</taxon>
        <taxon>Glutamicibacter</taxon>
    </lineage>
</organism>
<dbReference type="Proteomes" id="UP000252167">
    <property type="component" value="Unassembled WGS sequence"/>
</dbReference>
<sequence length="143" mass="14972">MDKRNGTQASASLRVNRLSIIALCLAIAEIPALIFLGGTGPAVFAVGAGHVALNQIKTRNEQGAKAAILALALGYAVALFGVFSTCERCRTSSPSRLGGLALPMRPADESGQMSFHELAVAGCQQKYPCTSAVAPCPELDWWV</sequence>
<keyword evidence="1" id="KW-0472">Membrane</keyword>
<reference evidence="3 4" key="1">
    <citation type="submission" date="2018-01" db="EMBL/GenBank/DDBJ databases">
        <title>Glutamicibacter soli strain NHPC-3 Whole genome sequence and assembly.</title>
        <authorList>
            <person name="Choudhury P."/>
            <person name="Gupta D."/>
            <person name="Sengupta K."/>
            <person name="Jawed A."/>
            <person name="Sultana N."/>
            <person name="Saha P."/>
        </authorList>
    </citation>
    <scope>NUCLEOTIDE SEQUENCE [LARGE SCALE GENOMIC DNA]</scope>
    <source>
        <strain evidence="3 4">NHPC-3</strain>
    </source>
</reference>
<proteinExistence type="predicted"/>
<dbReference type="RefSeq" id="WP_181728116.1">
    <property type="nucleotide sequence ID" value="NZ_POAF01000005.1"/>
</dbReference>
<feature type="transmembrane region" description="Helical" evidence="1">
    <location>
        <begin position="20"/>
        <end position="46"/>
    </location>
</feature>
<feature type="domain" description="DUF4190" evidence="2">
    <location>
        <begin position="18"/>
        <end position="82"/>
    </location>
</feature>
<feature type="transmembrane region" description="Helical" evidence="1">
    <location>
        <begin position="66"/>
        <end position="86"/>
    </location>
</feature>
<protein>
    <recommendedName>
        <fullName evidence="2">DUF4190 domain-containing protein</fullName>
    </recommendedName>
</protein>
<dbReference type="InterPro" id="IPR025241">
    <property type="entry name" value="DUF4190"/>
</dbReference>
<accession>A0A365YCX3</accession>
<evidence type="ECO:0000256" key="1">
    <source>
        <dbReference type="SAM" id="Phobius"/>
    </source>
</evidence>
<dbReference type="Pfam" id="PF13828">
    <property type="entry name" value="DUF4190"/>
    <property type="match status" value="1"/>
</dbReference>
<evidence type="ECO:0000313" key="4">
    <source>
        <dbReference type="Proteomes" id="UP000252167"/>
    </source>
</evidence>
<gene>
    <name evidence="3" type="ORF">C1H84_11275</name>
</gene>
<evidence type="ECO:0000313" key="3">
    <source>
        <dbReference type="EMBL" id="RBM00522.1"/>
    </source>
</evidence>
<keyword evidence="1" id="KW-1133">Transmembrane helix</keyword>
<name>A0A365YCX3_9MICC</name>
<keyword evidence="1" id="KW-0812">Transmembrane</keyword>
<dbReference type="AlphaFoldDB" id="A0A365YCX3"/>
<evidence type="ECO:0000259" key="2">
    <source>
        <dbReference type="Pfam" id="PF13828"/>
    </source>
</evidence>
<keyword evidence="4" id="KW-1185">Reference proteome</keyword>